<dbReference type="PANTHER" id="PTHR32063:SF0">
    <property type="entry name" value="SWARMING MOTILITY PROTEIN SWRC"/>
    <property type="match status" value="1"/>
</dbReference>
<dbReference type="PANTHER" id="PTHR32063">
    <property type="match status" value="1"/>
</dbReference>
<keyword evidence="2" id="KW-0472">Membrane</keyword>
<keyword evidence="2" id="KW-1133">Transmembrane helix</keyword>
<sequence>MKLIEYSVKNPVVVFVGVIFLLLFGYLAIMQMPYSLTPNISRPTISINTTWAGATPYEVEKEIVQRQEKFLKNLPNLISMTSSSREGVGVVSLEFEVGTDMKKAMLDTSSKLSEVRGYPSNIDNPVIRSTGETIAPVVYLFVKSDSKQSVRWSYTYLYEDIVKLYERIDGVGMVDILGGVAKQVEVILNTKQLAFYNITLDDVISAMQAHNVNVSAGSLDYGQRAYRVRTIGLYESSEDVYNTIVKTDNSQVVYLRDIANVINTYELPKVPNIHNNDETISLQIRPTAEANVLELIDKVRNLTNELNAKQLKEHHLHIDWGRDSAGFIQDAIALVKHDIILGILLAAIVLYAFLRNFSSVFVVSVIIPISILSSFILLQGMGRTLNVILLAGVSFAVSMIIDSSIVVVENIHRHHSMGKRMFESCIDGTKEVLGALFASTITTIGIFIPIIGLKDEIGQLFSDIALASSSALSIALIICLLVVPSLYYSLAKFLARRKDSKDSMESNLQDSKIDSKNLENLDSKEESNNLQNLDSNNVKDSNNLSPAHHPINENATHRPIDENTADHPINNEDSKDSITHKINSLFNTMTTKFHNIKQTIESKITNNKKLQNLIPKIKRYTRFTKFYLKKFKILVDTTFINIGVYFYNKIVKILTICLKSAKNRILCVLGFVVVSLLITLPFIPKLDYLPKGSQNFLVAYIQAPNGLSYEERSNIINAIYDYNAPYMLANGFKGDKEYPAIRDFYISGGTTSIYFYEISADPKRVKELMKLMQASIDSVPNISGSVVEQGIFSSSGISENVEVNIIGADLDSMLISANSFMELAKENLKGARIRAFPSLDVNNREINLYPDMRSLAVNGLNVKSFGNIVDVIIGGKKVGDFRNADGKIIDLMLSSDNTTQSPEDVLYSQIYAPSGQIVPLSSLADIRQDIGLSQIRHYEQDRNILFYINPQDSMSLQEVIATINNVIVPKMQELNTLGENKIAISGNANKLHKLAKHLSGGFLLALIITYLLLTALYANFFYPIIIIFTIPFALTGGFLGLAFVDTFIAHQNLDVLTMLGFIILVGSVVNNAILIVYQSLINLREYKMNVYDSVFNATTSRIRPIYMSMLTSILALAPLIFSSGAGSEIYRGLGAVIAGGILISTIISIFVIPSLLIFALKPPNTQVV</sequence>
<dbReference type="Gene3D" id="3.30.70.1440">
    <property type="entry name" value="Multidrug efflux transporter AcrB pore domain"/>
    <property type="match status" value="1"/>
</dbReference>
<feature type="region of interest" description="Disordered" evidence="1">
    <location>
        <begin position="504"/>
        <end position="575"/>
    </location>
</feature>
<feature type="compositionally biased region" description="Basic and acidic residues" evidence="1">
    <location>
        <begin position="555"/>
        <end position="575"/>
    </location>
</feature>
<dbReference type="EMBL" id="JRMP02000002">
    <property type="protein sequence ID" value="TLD95650.1"/>
    <property type="molecule type" value="Genomic_DNA"/>
</dbReference>
<dbReference type="Gene3D" id="3.30.70.1430">
    <property type="entry name" value="Multidrug efflux transporter AcrB pore domain"/>
    <property type="match status" value="2"/>
</dbReference>
<feature type="transmembrane region" description="Helical" evidence="2">
    <location>
        <begin position="464"/>
        <end position="488"/>
    </location>
</feature>
<dbReference type="SUPFAM" id="SSF82866">
    <property type="entry name" value="Multidrug efflux transporter AcrB transmembrane domain"/>
    <property type="match status" value="2"/>
</dbReference>
<reference evidence="3 4" key="2">
    <citation type="journal article" date="2016" name="Infect. Immun.">
        <title>Helicobacter saguini, a Novel Helicobacter Isolated from Cotton-Top Tamarins with Ulcerative Colitis, Has Proinflammatory Properties and Induces Typhlocolitis and Dysplasia in Gnotobiotic IL-10-/- Mice.</title>
        <authorList>
            <person name="Shen Z."/>
            <person name="Mannion A."/>
            <person name="Whary M.T."/>
            <person name="Muthupalani S."/>
            <person name="Sheh A."/>
            <person name="Feng Y."/>
            <person name="Gong G."/>
            <person name="Vandamme P."/>
            <person name="Holcombe H.R."/>
            <person name="Paster B.J."/>
            <person name="Fox J.G."/>
        </authorList>
    </citation>
    <scope>NUCLEOTIDE SEQUENCE [LARGE SCALE GENOMIC DNA]</scope>
    <source>
        <strain evidence="3 4">MIT 97-6194</strain>
    </source>
</reference>
<feature type="transmembrane region" description="Helical" evidence="2">
    <location>
        <begin position="1056"/>
        <end position="1081"/>
    </location>
</feature>
<feature type="transmembrane region" description="Helical" evidence="2">
    <location>
        <begin position="998"/>
        <end position="1018"/>
    </location>
</feature>
<dbReference type="Pfam" id="PF00873">
    <property type="entry name" value="ACR_tran"/>
    <property type="match status" value="2"/>
</dbReference>
<feature type="transmembrane region" description="Helical" evidence="2">
    <location>
        <begin position="12"/>
        <end position="34"/>
    </location>
</feature>
<dbReference type="PRINTS" id="PR00702">
    <property type="entry name" value="ACRIFLAVINRP"/>
</dbReference>
<dbReference type="Gene3D" id="3.30.70.1320">
    <property type="entry name" value="Multidrug efflux transporter AcrB pore domain like"/>
    <property type="match status" value="1"/>
</dbReference>
<feature type="compositionally biased region" description="Polar residues" evidence="1">
    <location>
        <begin position="528"/>
        <end position="545"/>
    </location>
</feature>
<feature type="transmembrane region" description="Helical" evidence="2">
    <location>
        <begin position="334"/>
        <end position="354"/>
    </location>
</feature>
<feature type="transmembrane region" description="Helical" evidence="2">
    <location>
        <begin position="387"/>
        <end position="411"/>
    </location>
</feature>
<feature type="transmembrane region" description="Helical" evidence="2">
    <location>
        <begin position="432"/>
        <end position="452"/>
    </location>
</feature>
<keyword evidence="2" id="KW-0812">Transmembrane</keyword>
<evidence type="ECO:0000256" key="2">
    <source>
        <dbReference type="SAM" id="Phobius"/>
    </source>
</evidence>
<comment type="caution">
    <text evidence="3">The sequence shown here is derived from an EMBL/GenBank/DDBJ whole genome shotgun (WGS) entry which is preliminary data.</text>
</comment>
<keyword evidence="4" id="KW-1185">Reference proteome</keyword>
<dbReference type="RefSeq" id="WP_052062395.1">
    <property type="nucleotide sequence ID" value="NZ_JRMP02000002.1"/>
</dbReference>
<dbReference type="Gene3D" id="3.30.2090.10">
    <property type="entry name" value="Multidrug efflux transporter AcrB TolC docking domain, DN and DC subdomains"/>
    <property type="match status" value="2"/>
</dbReference>
<feature type="transmembrane region" description="Helical" evidence="2">
    <location>
        <begin position="361"/>
        <end position="381"/>
    </location>
</feature>
<dbReference type="InterPro" id="IPR001036">
    <property type="entry name" value="Acrflvin-R"/>
</dbReference>
<feature type="transmembrane region" description="Helical" evidence="2">
    <location>
        <begin position="1101"/>
        <end position="1121"/>
    </location>
</feature>
<reference evidence="3 4" key="1">
    <citation type="journal article" date="2014" name="Genome Announc.">
        <title>Draft genome sequences of eight enterohepatic helicobacter species isolated from both laboratory and wild rodents.</title>
        <authorList>
            <person name="Sheh A."/>
            <person name="Shen Z."/>
            <person name="Fox J.G."/>
        </authorList>
    </citation>
    <scope>NUCLEOTIDE SEQUENCE [LARGE SCALE GENOMIC DNA]</scope>
    <source>
        <strain evidence="3 4">MIT 97-6194</strain>
    </source>
</reference>
<dbReference type="Proteomes" id="UP000029714">
    <property type="component" value="Unassembled WGS sequence"/>
</dbReference>
<dbReference type="GO" id="GO:0042910">
    <property type="term" value="F:xenobiotic transmembrane transporter activity"/>
    <property type="evidence" value="ECO:0007669"/>
    <property type="project" value="TreeGrafter"/>
</dbReference>
<dbReference type="SUPFAM" id="SSF82693">
    <property type="entry name" value="Multidrug efflux transporter AcrB pore domain, PN1, PN2, PC1 and PC2 subdomains"/>
    <property type="match status" value="1"/>
</dbReference>
<evidence type="ECO:0000313" key="4">
    <source>
        <dbReference type="Proteomes" id="UP000029714"/>
    </source>
</evidence>
<evidence type="ECO:0000256" key="1">
    <source>
        <dbReference type="SAM" id="MobiDB-lite"/>
    </source>
</evidence>
<evidence type="ECO:0000313" key="3">
    <source>
        <dbReference type="EMBL" id="TLD95650.1"/>
    </source>
</evidence>
<feature type="transmembrane region" description="Helical" evidence="2">
    <location>
        <begin position="663"/>
        <end position="683"/>
    </location>
</feature>
<dbReference type="AlphaFoldDB" id="A0A4U8T7M3"/>
<dbReference type="InterPro" id="IPR027463">
    <property type="entry name" value="AcrB_DN_DC_subdom"/>
</dbReference>
<accession>A0A4U8T7M3</accession>
<dbReference type="OrthoDB" id="8430015at2"/>
<protein>
    <submittedName>
        <fullName evidence="3">Efflux RND transporter permease subunit</fullName>
    </submittedName>
</protein>
<name>A0A4U8T7M3_9HELI</name>
<feature type="transmembrane region" description="Helical" evidence="2">
    <location>
        <begin position="1024"/>
        <end position="1044"/>
    </location>
</feature>
<dbReference type="Gene3D" id="1.20.1640.10">
    <property type="entry name" value="Multidrug efflux transporter AcrB transmembrane domain"/>
    <property type="match status" value="2"/>
</dbReference>
<feature type="compositionally biased region" description="Basic and acidic residues" evidence="1">
    <location>
        <begin position="511"/>
        <end position="527"/>
    </location>
</feature>
<dbReference type="GO" id="GO:0005886">
    <property type="term" value="C:plasma membrane"/>
    <property type="evidence" value="ECO:0007669"/>
    <property type="project" value="TreeGrafter"/>
</dbReference>
<feature type="transmembrane region" description="Helical" evidence="2">
    <location>
        <begin position="1133"/>
        <end position="1160"/>
    </location>
</feature>
<dbReference type="SUPFAM" id="SSF82714">
    <property type="entry name" value="Multidrug efflux transporter AcrB TolC docking domain, DN and DC subdomains"/>
    <property type="match status" value="2"/>
</dbReference>
<organism evidence="3 4">
    <name type="scientific">Helicobacter saguini</name>
    <dbReference type="NCBI Taxonomy" id="1548018"/>
    <lineage>
        <taxon>Bacteria</taxon>
        <taxon>Pseudomonadati</taxon>
        <taxon>Campylobacterota</taxon>
        <taxon>Epsilonproteobacteria</taxon>
        <taxon>Campylobacterales</taxon>
        <taxon>Helicobacteraceae</taxon>
        <taxon>Helicobacter</taxon>
    </lineage>
</organism>
<gene>
    <name evidence="3" type="ORF">LS64_002005</name>
</gene>
<proteinExistence type="predicted"/>